<organism evidence="2 3">
    <name type="scientific">Calycina marina</name>
    <dbReference type="NCBI Taxonomy" id="1763456"/>
    <lineage>
        <taxon>Eukaryota</taxon>
        <taxon>Fungi</taxon>
        <taxon>Dikarya</taxon>
        <taxon>Ascomycota</taxon>
        <taxon>Pezizomycotina</taxon>
        <taxon>Leotiomycetes</taxon>
        <taxon>Helotiales</taxon>
        <taxon>Pezizellaceae</taxon>
        <taxon>Calycina</taxon>
    </lineage>
</organism>
<dbReference type="EMBL" id="MU254686">
    <property type="protein sequence ID" value="KAG9239958.1"/>
    <property type="molecule type" value="Genomic_DNA"/>
</dbReference>
<dbReference type="InterPro" id="IPR013108">
    <property type="entry name" value="Amidohydro_3"/>
</dbReference>
<dbReference type="OrthoDB" id="3501663at2759"/>
<evidence type="ECO:0000313" key="2">
    <source>
        <dbReference type="EMBL" id="KAG9239958.1"/>
    </source>
</evidence>
<name>A0A9P7YVN9_9HELO</name>
<dbReference type="Proteomes" id="UP000887226">
    <property type="component" value="Unassembled WGS sequence"/>
</dbReference>
<evidence type="ECO:0000313" key="3">
    <source>
        <dbReference type="Proteomes" id="UP000887226"/>
    </source>
</evidence>
<comment type="caution">
    <text evidence="2">The sequence shown here is derived from an EMBL/GenBank/DDBJ whole genome shotgun (WGS) entry which is preliminary data.</text>
</comment>
<keyword evidence="3" id="KW-1185">Reference proteome</keyword>
<accession>A0A9P7YVN9</accession>
<dbReference type="Pfam" id="PF07969">
    <property type="entry name" value="Amidohydro_3"/>
    <property type="match status" value="1"/>
</dbReference>
<sequence>MRSQGMGILEGMAIKAETKLEYPVSNTFCPDGLVSFKTLEEGVRSDGISNDKVMLYDVELFADGALGSLGAALLESYNDKHGVLGAMLISRTELTSVVKQWDQTGWQVNMHAIGYKANHAAINAFEAVLGANCYCLRPQTPEDKKRAAMNSLIPSIHPTHAASDMAHALDRLCPNRLRNSAYRMASFLLPQSHRAQIPTQEQYQSDFPVEPPNPFHGLSAAIAHLHPITGTSPLGLGG</sequence>
<protein>
    <recommendedName>
        <fullName evidence="1">Amidohydrolase 3 domain-containing protein</fullName>
    </recommendedName>
</protein>
<dbReference type="Gene3D" id="3.20.20.140">
    <property type="entry name" value="Metal-dependent hydrolases"/>
    <property type="match status" value="1"/>
</dbReference>
<dbReference type="AlphaFoldDB" id="A0A9P7YVN9"/>
<dbReference type="PANTHER" id="PTHR22642">
    <property type="entry name" value="IMIDAZOLONEPROPIONASE"/>
    <property type="match status" value="1"/>
</dbReference>
<reference evidence="2" key="1">
    <citation type="journal article" date="2021" name="IMA Fungus">
        <title>Genomic characterization of three marine fungi, including Emericellopsis atlantica sp. nov. with signatures of a generalist lifestyle and marine biomass degradation.</title>
        <authorList>
            <person name="Hagestad O.C."/>
            <person name="Hou L."/>
            <person name="Andersen J.H."/>
            <person name="Hansen E.H."/>
            <person name="Altermark B."/>
            <person name="Li C."/>
            <person name="Kuhnert E."/>
            <person name="Cox R.J."/>
            <person name="Crous P.W."/>
            <person name="Spatafora J.W."/>
            <person name="Lail K."/>
            <person name="Amirebrahimi M."/>
            <person name="Lipzen A."/>
            <person name="Pangilinan J."/>
            <person name="Andreopoulos W."/>
            <person name="Hayes R.D."/>
            <person name="Ng V."/>
            <person name="Grigoriev I.V."/>
            <person name="Jackson S.A."/>
            <person name="Sutton T.D.S."/>
            <person name="Dobson A.D.W."/>
            <person name="Rama T."/>
        </authorList>
    </citation>
    <scope>NUCLEOTIDE SEQUENCE</scope>
    <source>
        <strain evidence="2">TRa3180A</strain>
    </source>
</reference>
<evidence type="ECO:0000259" key="1">
    <source>
        <dbReference type="Pfam" id="PF07969"/>
    </source>
</evidence>
<proteinExistence type="predicted"/>
<gene>
    <name evidence="2" type="ORF">BJ878DRAFT_579425</name>
</gene>
<feature type="domain" description="Amidohydrolase 3" evidence="1">
    <location>
        <begin position="49"/>
        <end position="224"/>
    </location>
</feature>
<dbReference type="PANTHER" id="PTHR22642:SF2">
    <property type="entry name" value="PROTEIN LONG AFTER FAR-RED 3"/>
    <property type="match status" value="1"/>
</dbReference>